<sequence>MECLNYDTISFADILCQVNDMVSPKSEGVFRLTDFKKKRKFAGTFFSLFSSLNKFLAFEHRDPFLTKQDQMENPNFSDWDRWCQDEYLRLAMEEGEEPDEGDGADGG</sequence>
<dbReference type="EMBL" id="HBGQ01099972">
    <property type="protein sequence ID" value="CAD9540125.1"/>
    <property type="molecule type" value="Transcribed_RNA"/>
</dbReference>
<gene>
    <name evidence="1" type="ORF">AAND1436_LOCUS47780</name>
</gene>
<proteinExistence type="predicted"/>
<accession>A0A7S2J9C5</accession>
<dbReference type="Gene3D" id="1.10.238.10">
    <property type="entry name" value="EF-hand"/>
    <property type="match status" value="1"/>
</dbReference>
<dbReference type="PANTHER" id="PTHR14095:SF0">
    <property type="entry name" value="MIP22305P"/>
    <property type="match status" value="1"/>
</dbReference>
<dbReference type="AlphaFoldDB" id="A0A7S2J9C5"/>
<protein>
    <submittedName>
        <fullName evidence="1">Uncharacterized protein</fullName>
    </submittedName>
</protein>
<reference evidence="1" key="1">
    <citation type="submission" date="2021-01" db="EMBL/GenBank/DDBJ databases">
        <authorList>
            <person name="Corre E."/>
            <person name="Pelletier E."/>
            <person name="Niang G."/>
            <person name="Scheremetjew M."/>
            <person name="Finn R."/>
            <person name="Kale V."/>
            <person name="Holt S."/>
            <person name="Cochrane G."/>
            <person name="Meng A."/>
            <person name="Brown T."/>
            <person name="Cohen L."/>
        </authorList>
    </citation>
    <scope>NUCLEOTIDE SEQUENCE</scope>
    <source>
        <strain evidence="1">CCMP2222</strain>
    </source>
</reference>
<evidence type="ECO:0000313" key="1">
    <source>
        <dbReference type="EMBL" id="CAD9540125.1"/>
    </source>
</evidence>
<name>A0A7S2J9C5_9DINO</name>
<dbReference type="GO" id="GO:0019888">
    <property type="term" value="F:protein phosphatase regulator activity"/>
    <property type="evidence" value="ECO:0007669"/>
    <property type="project" value="TreeGrafter"/>
</dbReference>
<dbReference type="GO" id="GO:0000159">
    <property type="term" value="C:protein phosphatase type 2A complex"/>
    <property type="evidence" value="ECO:0007669"/>
    <property type="project" value="TreeGrafter"/>
</dbReference>
<dbReference type="PANTHER" id="PTHR14095">
    <property type="entry name" value="PHOSPHATASE 2A REGULATORY SUBUNIT-RELATED"/>
    <property type="match status" value="1"/>
</dbReference>
<organism evidence="1">
    <name type="scientific">Alexandrium andersonii</name>
    <dbReference type="NCBI Taxonomy" id="327968"/>
    <lineage>
        <taxon>Eukaryota</taxon>
        <taxon>Sar</taxon>
        <taxon>Alveolata</taxon>
        <taxon>Dinophyceae</taxon>
        <taxon>Gonyaulacales</taxon>
        <taxon>Pyrocystaceae</taxon>
        <taxon>Alexandrium</taxon>
    </lineage>
</organism>